<sequence length="1668" mass="178761">MGYGWDDVIGGLDKVGEFVEDAAEGVLEKAGQMADAGLDGLAGVARGLGADGVADVLTDLGDRVASSTGGAVDELELGQTTDPRELIRGDAGAVNEAVTTLTELGTNIGSTGTSLRTVDAAGWTGDAADAFQAVYDRQPALWQDAADAMASAAQSLTWWANTIESAQARAADAIARWEQAEQQERATKAAYNALSGEQRARTPVVDSWTAMYADAVETLRAARAERDNAASQIAGQLAALTESAPEEPPFTQRMAANFGDLTDVLEHGSVNFTSGLVTSVTGLVQFVRQVNPVDPYNLSHPAEYVEGLSDLTTGLVVAAADPGAVVDAFLADARANPFEFAGALTGDALLTAATGGAGAGVAGARTSMHAVEIAADLGSDLRTVDRVADTAGHVPTPEVPRAEAPGADAPRIDAPDIDSPSSLHGADPGGPDQSTPAHDQGPTGAGHDPDFTRPPEGENPNPQHLAESDAGAARTAEDNGPASDQTSNQVTECQDPVDAATGEFLLPETDLTLPGVLPLVFGRRHRSSYGFGRWFGPSWSATIDMRIVVEESGVTLLAEDGVMVVYPHPEMGVPVRPRQSLQRWTLARTETGGYAVYDPDRSLTWHFAPKPELGGVDSALGNIAISAITDRFRNRIRFHYGPDGAPVEVSHSGGYRVLVDARGGRIGALSVIDPDSGGAVAVRRFGYDGGHLTAVTNGFGGTTRYTYDAEGRMLSWQDANGNRMVNTYDADGRVVVQNGTDGIMSARFDYAPTADGSGSVTVVTDSLGAQTAHGFDSDLRQRDLMSPNGSRTHTDYNERREPLRVTGPDGAVTRYRYTADGDVAQITRPDGHSVTVDYAGPRRPVAVHQVDGTVVRQDWDATDNLVAVTDAGGARTEYSYHPTGAVSSITEPTGARTLVECDDAGLPVAVTDPMGATTRITRDAFGRAASVTDATGAVTRLRWSPDGKLVERTHPDVAVESWDYDGEGNLLRHTDPVGAVTSYTYGSFDLVASRIDPDGSLTAYAWDTERRLTAVTNPLGQTWSYEYDADGRLVAESDFNGARTTYTHDAAGRIATVTSATGVTRHHSHDILGRLLDVTADSGEFRRYTHDLVGRTLSAVSGVGGDPVHTVEFEYTAAGQLARQTVDGAGELRFDHDPFGRRVERRSHTGGVTGWRWNAAGRVASVAVDGHSIGLTYDARGAVTGWRAGEVGITRRHDSRGRLTMQEAVAHPASSLSLSFDSGPAAASRVLRSDVFDYRPDGYLVEQTTTTDRMLRRQFELDAAGRITSVVDDGTAVERYSYDALSNIVTQTATAIADDAGRREYRGTLLVRDGRTQFHYDDAGRLIRKVTTRLSRKPDVWQYRYDAFDQMVEVSTPDGTQWRYSYDALGRRTAKSRLAVDGSVAERTVFTWDATTLVEQSTSDRVTRWTYQPGTHAPLTQASVPTVDLADQASVDAEFYAIVTDLVGTPTELVDPGTADVAGWSAMSLWGSTSWTGAADTPIRFPGQYFDDETGLHYNLHRYYDPVTARYATIDPLGLAPSPNPNSYPHNPTVWSDPLGLKPCGDNREFSDRELARDAAFDRAGIPRGTPPDASWEVGGDMHRRGLPGYRYSNDPGGWGHYMQFETDDGSRVVVEHVSDPRQGPHFHAGLPKGDPSTSAVNFGWDTTSPHERYRPVDGRHHFYYPVE</sequence>
<keyword evidence="1" id="KW-0677">Repeat</keyword>
<evidence type="ECO:0000313" key="6">
    <source>
        <dbReference type="EMBL" id="RVW09632.1"/>
    </source>
</evidence>
<feature type="domain" description="Putative T7SS secretion signal" evidence="4">
    <location>
        <begin position="19"/>
        <end position="248"/>
    </location>
</feature>
<evidence type="ECO:0000259" key="5">
    <source>
        <dbReference type="Pfam" id="PF25023"/>
    </source>
</evidence>
<keyword evidence="7" id="KW-1185">Reference proteome</keyword>
<dbReference type="Pfam" id="PF25023">
    <property type="entry name" value="TEN_YD-shell"/>
    <property type="match status" value="1"/>
</dbReference>
<dbReference type="SUPFAM" id="SSF140453">
    <property type="entry name" value="EsxAB dimer-like"/>
    <property type="match status" value="1"/>
</dbReference>
<dbReference type="SUPFAM" id="SSF69304">
    <property type="entry name" value="Tricorn protease N-terminal domain"/>
    <property type="match status" value="1"/>
</dbReference>
<comment type="caution">
    <text evidence="6">The sequence shown here is derived from an EMBL/GenBank/DDBJ whole genome shotgun (WGS) entry which is preliminary data.</text>
</comment>
<proteinExistence type="predicted"/>
<dbReference type="Gene3D" id="2.180.10.10">
    <property type="entry name" value="RHS repeat-associated core"/>
    <property type="match status" value="4"/>
</dbReference>
<accession>A0A438BFI4</accession>
<reference evidence="6 7" key="1">
    <citation type="submission" date="2018-11" db="EMBL/GenBank/DDBJ databases">
        <title>Rhodococcus spongicola sp. nov. and Rhodococcus xishaensis sp. nov. from marine sponges.</title>
        <authorList>
            <person name="Li L."/>
            <person name="Lin H.W."/>
        </authorList>
    </citation>
    <scope>NUCLEOTIDE SEQUENCE [LARGE SCALE GENOMIC DNA]</scope>
    <source>
        <strain evidence="6 7">CCTCC AB2014297</strain>
    </source>
</reference>
<feature type="region of interest" description="Disordered" evidence="2">
    <location>
        <begin position="773"/>
        <end position="795"/>
    </location>
</feature>
<feature type="domain" description="DUF6531" evidence="3">
    <location>
        <begin position="495"/>
        <end position="566"/>
    </location>
</feature>
<dbReference type="InterPro" id="IPR050708">
    <property type="entry name" value="T6SS_VgrG/RHS"/>
</dbReference>
<dbReference type="EMBL" id="RKLP01000004">
    <property type="protein sequence ID" value="RVW09632.1"/>
    <property type="molecule type" value="Genomic_DNA"/>
</dbReference>
<dbReference type="Pfam" id="PF21725">
    <property type="entry name" value="T7SS_signal"/>
    <property type="match status" value="1"/>
</dbReference>
<feature type="compositionally biased region" description="Basic and acidic residues" evidence="2">
    <location>
        <begin position="447"/>
        <end position="456"/>
    </location>
</feature>
<dbReference type="Pfam" id="PF05593">
    <property type="entry name" value="RHS_repeat"/>
    <property type="match status" value="5"/>
</dbReference>
<organism evidence="6 7">
    <name type="scientific">Prescottella agglutinans</name>
    <dbReference type="NCBI Taxonomy" id="1644129"/>
    <lineage>
        <taxon>Bacteria</taxon>
        <taxon>Bacillati</taxon>
        <taxon>Actinomycetota</taxon>
        <taxon>Actinomycetes</taxon>
        <taxon>Mycobacteriales</taxon>
        <taxon>Nocardiaceae</taxon>
        <taxon>Prescottella</taxon>
    </lineage>
</organism>
<evidence type="ECO:0000256" key="1">
    <source>
        <dbReference type="ARBA" id="ARBA00022737"/>
    </source>
</evidence>
<feature type="region of interest" description="Disordered" evidence="2">
    <location>
        <begin position="391"/>
        <end position="491"/>
    </location>
</feature>
<feature type="domain" description="Teneurin-like YD-shell" evidence="5">
    <location>
        <begin position="1022"/>
        <end position="1153"/>
    </location>
</feature>
<dbReference type="InterPro" id="IPR022385">
    <property type="entry name" value="Rhs_assc_core"/>
</dbReference>
<dbReference type="InterPro" id="IPR049082">
    <property type="entry name" value="T7SS_signal"/>
</dbReference>
<protein>
    <submittedName>
        <fullName evidence="6">RHS repeat protein</fullName>
    </submittedName>
</protein>
<dbReference type="InterPro" id="IPR036689">
    <property type="entry name" value="ESAT-6-like_sf"/>
</dbReference>
<evidence type="ECO:0000256" key="2">
    <source>
        <dbReference type="SAM" id="MobiDB-lite"/>
    </source>
</evidence>
<evidence type="ECO:0000259" key="4">
    <source>
        <dbReference type="Pfam" id="PF21725"/>
    </source>
</evidence>
<dbReference type="RefSeq" id="WP_127915771.1">
    <property type="nucleotide sequence ID" value="NZ_RKLP01000004.1"/>
</dbReference>
<evidence type="ECO:0000259" key="3">
    <source>
        <dbReference type="Pfam" id="PF20148"/>
    </source>
</evidence>
<gene>
    <name evidence="6" type="ORF">EGT67_09185</name>
</gene>
<dbReference type="PANTHER" id="PTHR32305">
    <property type="match status" value="1"/>
</dbReference>
<dbReference type="InterPro" id="IPR056823">
    <property type="entry name" value="TEN-like_YD-shell"/>
</dbReference>
<dbReference type="InterPro" id="IPR045351">
    <property type="entry name" value="DUF6531"/>
</dbReference>
<dbReference type="NCBIfam" id="TIGR03696">
    <property type="entry name" value="Rhs_assc_core"/>
    <property type="match status" value="1"/>
</dbReference>
<dbReference type="InterPro" id="IPR006530">
    <property type="entry name" value="YD"/>
</dbReference>
<dbReference type="Pfam" id="PF20148">
    <property type="entry name" value="DUF6531"/>
    <property type="match status" value="1"/>
</dbReference>
<dbReference type="PANTHER" id="PTHR32305:SF15">
    <property type="entry name" value="PROTEIN RHSA-RELATED"/>
    <property type="match status" value="1"/>
</dbReference>
<dbReference type="NCBIfam" id="TIGR01643">
    <property type="entry name" value="YD_repeat_2x"/>
    <property type="match status" value="14"/>
</dbReference>
<name>A0A438BFI4_9NOCA</name>
<feature type="compositionally biased region" description="Polar residues" evidence="2">
    <location>
        <begin position="482"/>
        <end position="491"/>
    </location>
</feature>
<dbReference type="OrthoDB" id="9765204at2"/>
<dbReference type="Proteomes" id="UP000286208">
    <property type="component" value="Unassembled WGS sequence"/>
</dbReference>
<dbReference type="InterPro" id="IPR031325">
    <property type="entry name" value="RHS_repeat"/>
</dbReference>
<evidence type="ECO:0000313" key="7">
    <source>
        <dbReference type="Proteomes" id="UP000286208"/>
    </source>
</evidence>